<dbReference type="Gene3D" id="1.25.10.10">
    <property type="entry name" value="Leucine-rich Repeat Variant"/>
    <property type="match status" value="1"/>
</dbReference>
<evidence type="ECO:0000313" key="2">
    <source>
        <dbReference type="EMBL" id="QDS92163.1"/>
    </source>
</evidence>
<dbReference type="PANTHER" id="PTHR10338">
    <property type="entry name" value="INTER-ALPHA-TRYPSIN INHIBITOR HEAVY CHAIN FAMILY MEMBER"/>
    <property type="match status" value="1"/>
</dbReference>
<evidence type="ECO:0000259" key="1">
    <source>
        <dbReference type="PROSITE" id="PS50234"/>
    </source>
</evidence>
<protein>
    <recommendedName>
        <fullName evidence="1">VWFA domain-containing protein</fullName>
    </recommendedName>
</protein>
<dbReference type="RefSeq" id="WP_218933001.1">
    <property type="nucleotide sequence ID" value="NZ_CP036262.1"/>
</dbReference>
<dbReference type="InterPro" id="IPR011989">
    <property type="entry name" value="ARM-like"/>
</dbReference>
<sequence length="461" mass="52434">MTLLNRDFRVKVFKAFPSVSGNLLLGVCFALIVGASAVGQESQREHEILARQLTGRNEILRQQTLARLAANPEIVVQSLPTLIKTAEAEIEELGPDDSVPQYADRLLYVVGTAGEPDGDRMLVEMLDHENYRVAMIAADSLGQNGRQDTIEFLKKQVDRPAFSSHYGFRFNLVRALSLMHHPDAVEFLTQLEAELEGQLEYEVGLVLAEVTEEHFAGEKERYERWKATRKTKAVVQYASYESQPDLQEELQPDLQGNLQPNLLGELQPKLQGELQPEQPMPNQKLQRHYGIDIHAKRILFVIDRSSSMRKNAGELTRLELAKIELSKVIEEMPSDNEFGLAFFEEGVLEWQEHLVPATQGNKDAAMELVRRLGYGRRTNSYGALRESLVFDDQLEIVFFLSDGRPTCGQIIRPRWIVDDIIERNRLRHIKFNTIGISVSGESEYFLRSLAERSNGEFRKVN</sequence>
<dbReference type="EMBL" id="CP036262">
    <property type="protein sequence ID" value="QDS92163.1"/>
    <property type="molecule type" value="Genomic_DNA"/>
</dbReference>
<dbReference type="Proteomes" id="UP000320672">
    <property type="component" value="Chromosome"/>
</dbReference>
<dbReference type="PANTHER" id="PTHR10338:SF108">
    <property type="entry name" value="INTER-ALPHA-TRYPSIN INHIBITOR HEAVY CHAIN H4-LIKE PROTEIN"/>
    <property type="match status" value="1"/>
</dbReference>
<dbReference type="Pfam" id="PF13519">
    <property type="entry name" value="VWA_2"/>
    <property type="match status" value="1"/>
</dbReference>
<accession>A0A517MB92</accession>
<dbReference type="PROSITE" id="PS50234">
    <property type="entry name" value="VWFA"/>
    <property type="match status" value="1"/>
</dbReference>
<proteinExistence type="predicted"/>
<dbReference type="Gene3D" id="3.40.50.410">
    <property type="entry name" value="von Willebrand factor, type A domain"/>
    <property type="match status" value="1"/>
</dbReference>
<evidence type="ECO:0000313" key="3">
    <source>
        <dbReference type="Proteomes" id="UP000320672"/>
    </source>
</evidence>
<feature type="domain" description="VWFA" evidence="1">
    <location>
        <begin position="297"/>
        <end position="461"/>
    </location>
</feature>
<reference evidence="2 3" key="1">
    <citation type="submission" date="2019-02" db="EMBL/GenBank/DDBJ databases">
        <title>Deep-cultivation of Planctomycetes and their phenomic and genomic characterization uncovers novel biology.</title>
        <authorList>
            <person name="Wiegand S."/>
            <person name="Jogler M."/>
            <person name="Boedeker C."/>
            <person name="Pinto D."/>
            <person name="Vollmers J."/>
            <person name="Rivas-Marin E."/>
            <person name="Kohn T."/>
            <person name="Peeters S.H."/>
            <person name="Heuer A."/>
            <person name="Rast P."/>
            <person name="Oberbeckmann S."/>
            <person name="Bunk B."/>
            <person name="Jeske O."/>
            <person name="Meyerdierks A."/>
            <person name="Storesund J.E."/>
            <person name="Kallscheuer N."/>
            <person name="Luecker S."/>
            <person name="Lage O.M."/>
            <person name="Pohl T."/>
            <person name="Merkel B.J."/>
            <person name="Hornburger P."/>
            <person name="Mueller R.-W."/>
            <person name="Bruemmer F."/>
            <person name="Labrenz M."/>
            <person name="Spormann A.M."/>
            <person name="Op den Camp H."/>
            <person name="Overmann J."/>
            <person name="Amann R."/>
            <person name="Jetten M.S.M."/>
            <person name="Mascher T."/>
            <person name="Medema M.H."/>
            <person name="Devos D.P."/>
            <person name="Kaster A.-K."/>
            <person name="Ovreas L."/>
            <person name="Rohde M."/>
            <person name="Galperin M.Y."/>
            <person name="Jogler C."/>
        </authorList>
    </citation>
    <scope>NUCLEOTIDE SEQUENCE [LARGE SCALE GENOMIC DNA]</scope>
    <source>
        <strain evidence="2 3">FF011L</strain>
    </source>
</reference>
<dbReference type="InterPro" id="IPR002035">
    <property type="entry name" value="VWF_A"/>
</dbReference>
<dbReference type="InterPro" id="IPR050934">
    <property type="entry name" value="ITIH"/>
</dbReference>
<organism evidence="2 3">
    <name type="scientific">Roseimaritima multifibrata</name>
    <dbReference type="NCBI Taxonomy" id="1930274"/>
    <lineage>
        <taxon>Bacteria</taxon>
        <taxon>Pseudomonadati</taxon>
        <taxon>Planctomycetota</taxon>
        <taxon>Planctomycetia</taxon>
        <taxon>Pirellulales</taxon>
        <taxon>Pirellulaceae</taxon>
        <taxon>Roseimaritima</taxon>
    </lineage>
</organism>
<keyword evidence="3" id="KW-1185">Reference proteome</keyword>
<dbReference type="AlphaFoldDB" id="A0A517MB92"/>
<gene>
    <name evidence="2" type="ORF">FF011L_09000</name>
</gene>
<dbReference type="KEGG" id="rml:FF011L_09000"/>
<dbReference type="InterPro" id="IPR016024">
    <property type="entry name" value="ARM-type_fold"/>
</dbReference>
<dbReference type="SMART" id="SM00327">
    <property type="entry name" value="VWA"/>
    <property type="match status" value="1"/>
</dbReference>
<dbReference type="InterPro" id="IPR036465">
    <property type="entry name" value="vWFA_dom_sf"/>
</dbReference>
<dbReference type="SUPFAM" id="SSF53300">
    <property type="entry name" value="vWA-like"/>
    <property type="match status" value="1"/>
</dbReference>
<dbReference type="SUPFAM" id="SSF48371">
    <property type="entry name" value="ARM repeat"/>
    <property type="match status" value="1"/>
</dbReference>
<name>A0A517MB92_9BACT</name>